<dbReference type="OrthoDB" id="124776at2759"/>
<dbReference type="Proteomes" id="UP001165121">
    <property type="component" value="Unassembled WGS sequence"/>
</dbReference>
<dbReference type="AlphaFoldDB" id="A0A9W7CYW2"/>
<reference evidence="2" key="1">
    <citation type="submission" date="2023-04" db="EMBL/GenBank/DDBJ databases">
        <title>Phytophthora fragariaefolia NBRC 109709.</title>
        <authorList>
            <person name="Ichikawa N."/>
            <person name="Sato H."/>
            <person name="Tonouchi N."/>
        </authorList>
    </citation>
    <scope>NUCLEOTIDE SEQUENCE</scope>
    <source>
        <strain evidence="2">NBRC 109709</strain>
    </source>
</reference>
<accession>A0A9W7CYW2</accession>
<evidence type="ECO:0000256" key="1">
    <source>
        <dbReference type="SAM" id="MobiDB-lite"/>
    </source>
</evidence>
<gene>
    <name evidence="2" type="ORF">Pfra01_001514300</name>
</gene>
<comment type="caution">
    <text evidence="2">The sequence shown here is derived from an EMBL/GenBank/DDBJ whole genome shotgun (WGS) entry which is preliminary data.</text>
</comment>
<evidence type="ECO:0000313" key="3">
    <source>
        <dbReference type="Proteomes" id="UP001165121"/>
    </source>
</evidence>
<organism evidence="2 3">
    <name type="scientific">Phytophthora fragariaefolia</name>
    <dbReference type="NCBI Taxonomy" id="1490495"/>
    <lineage>
        <taxon>Eukaryota</taxon>
        <taxon>Sar</taxon>
        <taxon>Stramenopiles</taxon>
        <taxon>Oomycota</taxon>
        <taxon>Peronosporomycetes</taxon>
        <taxon>Peronosporales</taxon>
        <taxon>Peronosporaceae</taxon>
        <taxon>Phytophthora</taxon>
    </lineage>
</organism>
<protein>
    <submittedName>
        <fullName evidence="2">Unnamed protein product</fullName>
    </submittedName>
</protein>
<proteinExistence type="predicted"/>
<feature type="region of interest" description="Disordered" evidence="1">
    <location>
        <begin position="83"/>
        <end position="106"/>
    </location>
</feature>
<keyword evidence="3" id="KW-1185">Reference proteome</keyword>
<name>A0A9W7CYW2_9STRA</name>
<sequence>MTEQNKYKSAQEVFNRNTVELTDLPTEKFNSALENLESWWRKLRQGDTAMSLSEGDVAIPASGTVDESAETELLPTQVVEMEENNDEVHTTPGEVSPTSAKKAKKGIKAFTKRVRYGQPRKARAVAAAQISQAR</sequence>
<dbReference type="EMBL" id="BSXT01001623">
    <property type="protein sequence ID" value="GMF44004.1"/>
    <property type="molecule type" value="Genomic_DNA"/>
</dbReference>
<evidence type="ECO:0000313" key="2">
    <source>
        <dbReference type="EMBL" id="GMF44004.1"/>
    </source>
</evidence>